<proteinExistence type="predicted"/>
<gene>
    <name evidence="1" type="ORF">ERS852407_05085</name>
</gene>
<dbReference type="Proteomes" id="UP000095651">
    <property type="component" value="Unassembled WGS sequence"/>
</dbReference>
<dbReference type="RefSeq" id="WP_055659424.1">
    <property type="nucleotide sequence ID" value="NZ_CABIXC010000019.1"/>
</dbReference>
<dbReference type="Pfam" id="PF26211">
    <property type="entry name" value="Phage_phiTE_072"/>
    <property type="match status" value="1"/>
</dbReference>
<reference evidence="1" key="1">
    <citation type="submission" date="2015-09" db="EMBL/GenBank/DDBJ databases">
        <authorList>
            <consortium name="Pathogen Informatics"/>
        </authorList>
    </citation>
    <scope>NUCLEOTIDE SEQUENCE [LARGE SCALE GENOMIC DNA]</scope>
    <source>
        <strain evidence="1">2789STDY5608850</strain>
    </source>
</reference>
<evidence type="ECO:0000313" key="2">
    <source>
        <dbReference type="Proteomes" id="UP000095651"/>
    </source>
</evidence>
<evidence type="ECO:0000313" key="1">
    <source>
        <dbReference type="EMBL" id="CUP13978.1"/>
    </source>
</evidence>
<dbReference type="InterPro" id="IPR058701">
    <property type="entry name" value="PhiTE_072-like"/>
</dbReference>
<sequence length="184" mass="21627">MKIEKINPRVITYKLVPDKTDKEYFSCMWARYIFDCDNGRLNINSDAGDYSYGWGHNEHEDFMHLMARINGSYLLNKISSQSIFNIRKSKIETIKNIESYEADYLEIEDQLDSICEKISEIDDCASEEMFFRDVESIVPGINFESVEIVKEYPSGAKIIVEWFERYVQPQIREEVKRGEFTGKN</sequence>
<accession>A0A174KVY0</accession>
<protein>
    <submittedName>
        <fullName evidence="1">Uncharacterized protein</fullName>
    </submittedName>
</protein>
<name>A0A174KVY0_9FIRM</name>
<organism evidence="1 2">
    <name type="scientific">Hungatella hathewayi</name>
    <dbReference type="NCBI Taxonomy" id="154046"/>
    <lineage>
        <taxon>Bacteria</taxon>
        <taxon>Bacillati</taxon>
        <taxon>Bacillota</taxon>
        <taxon>Clostridia</taxon>
        <taxon>Lachnospirales</taxon>
        <taxon>Lachnospiraceae</taxon>
        <taxon>Hungatella</taxon>
    </lineage>
</organism>
<dbReference type="AlphaFoldDB" id="A0A174KVY0"/>
<dbReference type="EMBL" id="CYZE01000019">
    <property type="protein sequence ID" value="CUP13978.1"/>
    <property type="molecule type" value="Genomic_DNA"/>
</dbReference>